<dbReference type="EMBL" id="KU932024">
    <property type="protein sequence ID" value="ANC58576.1"/>
    <property type="molecule type" value="Genomic_DNA"/>
</dbReference>
<reference evidence="1" key="1">
    <citation type="submission" date="2016-03" db="EMBL/GenBank/DDBJ databases">
        <title>Characterization of plasmids acquired from Finnish patients derived ESBL strains.</title>
        <authorList>
            <person name="Mattila S."/>
            <person name="Ojala V."/>
            <person name="Ruotsalainen P."/>
            <person name="Tuononen T."/>
            <person name="Bamford J.K.H."/>
            <person name="Jalasvuori M."/>
        </authorList>
    </citation>
    <scope>NUCLEOTIDE SEQUENCE</scope>
    <source>
        <plasmid evidence="1">pEC13</plasmid>
    </source>
</reference>
<geneLocation type="plasmid" evidence="1">
    <name>pEC13</name>
</geneLocation>
<organism evidence="1">
    <name type="scientific">Escherichia coli</name>
    <dbReference type="NCBI Taxonomy" id="562"/>
    <lineage>
        <taxon>Bacteria</taxon>
        <taxon>Pseudomonadati</taxon>
        <taxon>Pseudomonadota</taxon>
        <taxon>Gammaproteobacteria</taxon>
        <taxon>Enterobacterales</taxon>
        <taxon>Enterobacteriaceae</taxon>
        <taxon>Escherichia</taxon>
    </lineage>
</organism>
<proteinExistence type="predicted"/>
<name>A0A161IZT4_ECOLX</name>
<keyword evidence="1" id="KW-0614">Plasmid</keyword>
<accession>A0A161IZT4</accession>
<evidence type="ECO:0000313" key="1">
    <source>
        <dbReference type="EMBL" id="ANC58576.1"/>
    </source>
</evidence>
<dbReference type="AlphaFoldDB" id="A0A161IZT4"/>
<protein>
    <submittedName>
        <fullName evidence="1">Uncharacterized protein</fullName>
    </submittedName>
</protein>
<sequence length="64" mass="6709">MACAPCIPAKGRRDVRGNAVSQTALHVVAAGPCPLFCPVPFTCLSPCRRGHRQPQPAALTVQGK</sequence>